<proteinExistence type="predicted"/>
<comment type="caution">
    <text evidence="2">The sequence shown here is derived from an EMBL/GenBank/DDBJ whole genome shotgun (WGS) entry which is preliminary data.</text>
</comment>
<gene>
    <name evidence="2" type="ORF">GJ744_009754</name>
</gene>
<accession>A0A8H7AQE2</accession>
<feature type="compositionally biased region" description="Basic and acidic residues" evidence="1">
    <location>
        <begin position="227"/>
        <end position="238"/>
    </location>
</feature>
<evidence type="ECO:0000256" key="1">
    <source>
        <dbReference type="SAM" id="MobiDB-lite"/>
    </source>
</evidence>
<dbReference type="AlphaFoldDB" id="A0A8H7AQE2"/>
<name>A0A8H7AQE2_9EURO</name>
<reference evidence="2" key="1">
    <citation type="submission" date="2020-02" db="EMBL/GenBank/DDBJ databases">
        <authorList>
            <person name="Palmer J.M."/>
        </authorList>
    </citation>
    <scope>NUCLEOTIDE SEQUENCE</scope>
    <source>
        <strain evidence="2">EPUS1.4</strain>
        <tissue evidence="2">Thallus</tissue>
    </source>
</reference>
<feature type="region of interest" description="Disordered" evidence="1">
    <location>
        <begin position="227"/>
        <end position="262"/>
    </location>
</feature>
<keyword evidence="3" id="KW-1185">Reference proteome</keyword>
<protein>
    <submittedName>
        <fullName evidence="2">Uncharacterized protein</fullName>
    </submittedName>
</protein>
<organism evidence="2 3">
    <name type="scientific">Endocarpon pusillum</name>
    <dbReference type="NCBI Taxonomy" id="364733"/>
    <lineage>
        <taxon>Eukaryota</taxon>
        <taxon>Fungi</taxon>
        <taxon>Dikarya</taxon>
        <taxon>Ascomycota</taxon>
        <taxon>Pezizomycotina</taxon>
        <taxon>Eurotiomycetes</taxon>
        <taxon>Chaetothyriomycetidae</taxon>
        <taxon>Verrucariales</taxon>
        <taxon>Verrucariaceae</taxon>
        <taxon>Endocarpon</taxon>
    </lineage>
</organism>
<evidence type="ECO:0000313" key="2">
    <source>
        <dbReference type="EMBL" id="KAF7513333.1"/>
    </source>
</evidence>
<sequence>MATSYSITINLPDDQDDPTLDYLTKVGYEVRLGYPDKQQDRFNLDPTPIPIDSTDNVSPVRESPIKVEFKAVPEVTYWMSYALPNGDIPYGKLKIEPGQIYEFGVTDSEPKIITGDGEENWAPPDGFGFHNGISASPVLYRSEPGDRTQPSLRETILSVWVPGTGIILPPPSSNQIQVWFEKPLDSDASYSEFTTADQSEKFVVPFEPEEFDVEVDYSESRGWELSANRRPERRERTIRGKTSVETTGTVSQRAAPNGIPIRGQTMKKLTAQKRALQS</sequence>
<dbReference type="Proteomes" id="UP000606974">
    <property type="component" value="Unassembled WGS sequence"/>
</dbReference>
<feature type="compositionally biased region" description="Polar residues" evidence="1">
    <location>
        <begin position="243"/>
        <end position="254"/>
    </location>
</feature>
<dbReference type="EMBL" id="JAACFV010000006">
    <property type="protein sequence ID" value="KAF7513333.1"/>
    <property type="molecule type" value="Genomic_DNA"/>
</dbReference>
<evidence type="ECO:0000313" key="3">
    <source>
        <dbReference type="Proteomes" id="UP000606974"/>
    </source>
</evidence>
<feature type="region of interest" description="Disordered" evidence="1">
    <location>
        <begin position="39"/>
        <end position="58"/>
    </location>
</feature>